<sequence>MSTMLRYYTAVLGLAASALAQYTFSSVSEHCLDLFDFVGDSQKEAPTNVHYVSYIAANGTVPALCKVNGVIDQNIGFEIKLPADGSAWAGVWSQMGCEGTCGEIIDSIAIGAIPWDVDQLQRGWTSAVNDMGHTNLDISNILDFYFLRNNRPQQINYGHRATHLLTVAGKAMLKFYYGVKPEHSYFRGVSTGGRQAMIAAQRYPTDFDGIISQSVDVNETALFLNYAWVYTKGMHPNGTSKFSADDLQTLQNASRAACDGDDGLVDGIVDPSFLCSFDPAALLCDDSSGDGGCLSQLQVEAAQAIYAGPTDSQGHRITNLGVYPGFETDWIYNFLSTDPYAWYITVLTGLTSYLFEDSLPLQDYDVFAFDWDNVPSVLNADSILSPNRADMSLFKANGGKLLIQIGWQDYGSCPEAFISWYKRLRTTMGGQDEVDDFVRGFLVPGYGHIVGPGCGRVDNFYDILEDWVLNDVNPVYIVGGHYSGGDYDSSGTTLEFSRRLYSWPYTSKLIPGANATLPESWERYGPLNESAFAR</sequence>
<evidence type="ECO:0000313" key="11">
    <source>
        <dbReference type="EMBL" id="EPE06917.1"/>
    </source>
</evidence>
<dbReference type="VEuPathDB" id="FungiDB:F503_03344"/>
<dbReference type="Proteomes" id="UP000016923">
    <property type="component" value="Unassembled WGS sequence"/>
</dbReference>
<evidence type="ECO:0000256" key="6">
    <source>
        <dbReference type="ARBA" id="ARBA00022801"/>
    </source>
</evidence>
<keyword evidence="4" id="KW-0479">Metal-binding</keyword>
<feature type="chain" id="PRO_5005146279" description="Carboxylic ester hydrolase" evidence="10">
    <location>
        <begin position="21"/>
        <end position="534"/>
    </location>
</feature>
<dbReference type="GO" id="GO:0030600">
    <property type="term" value="F:feruloyl esterase activity"/>
    <property type="evidence" value="ECO:0007669"/>
    <property type="project" value="UniProtKB-EC"/>
</dbReference>
<dbReference type="EMBL" id="KE148152">
    <property type="protein sequence ID" value="EPE06917.1"/>
    <property type="molecule type" value="Genomic_DNA"/>
</dbReference>
<keyword evidence="5 10" id="KW-0732">Signal</keyword>
<keyword evidence="8" id="KW-1015">Disulfide bond</keyword>
<keyword evidence="7" id="KW-0106">Calcium</keyword>
<evidence type="ECO:0000256" key="8">
    <source>
        <dbReference type="ARBA" id="ARBA00023157"/>
    </source>
</evidence>
<dbReference type="InterPro" id="IPR011118">
    <property type="entry name" value="Tannase/feruloyl_esterase"/>
</dbReference>
<dbReference type="AlphaFoldDB" id="S3C2C3"/>
<dbReference type="PANTHER" id="PTHR33938:SF15">
    <property type="entry name" value="FERULOYL ESTERASE B-RELATED"/>
    <property type="match status" value="1"/>
</dbReference>
<evidence type="ECO:0000256" key="7">
    <source>
        <dbReference type="ARBA" id="ARBA00022837"/>
    </source>
</evidence>
<protein>
    <recommendedName>
        <fullName evidence="10">Carboxylic ester hydrolase</fullName>
        <ecNumber evidence="10">3.1.1.-</ecNumber>
    </recommendedName>
</protein>
<evidence type="ECO:0000256" key="4">
    <source>
        <dbReference type="ARBA" id="ARBA00022723"/>
    </source>
</evidence>
<gene>
    <name evidence="11" type="ORF">F503_03344</name>
</gene>
<keyword evidence="3" id="KW-0624">Polysaccharide degradation</keyword>
<accession>S3C2C3</accession>
<comment type="similarity">
    <text evidence="1 10">Belongs to the tannase family.</text>
</comment>
<dbReference type="Pfam" id="PF07519">
    <property type="entry name" value="Tannase"/>
    <property type="match status" value="1"/>
</dbReference>
<dbReference type="SUPFAM" id="SSF53474">
    <property type="entry name" value="alpha/beta-Hydrolases"/>
    <property type="match status" value="1"/>
</dbReference>
<keyword evidence="12" id="KW-1185">Reference proteome</keyword>
<keyword evidence="3" id="KW-0858">Xylan degradation</keyword>
<evidence type="ECO:0000256" key="10">
    <source>
        <dbReference type="RuleBase" id="RU361238"/>
    </source>
</evidence>
<name>S3C2C3_OPHP1</name>
<evidence type="ECO:0000256" key="2">
    <source>
        <dbReference type="ARBA" id="ARBA00022487"/>
    </source>
</evidence>
<dbReference type="EC" id="3.1.1.-" evidence="10"/>
<evidence type="ECO:0000256" key="5">
    <source>
        <dbReference type="ARBA" id="ARBA00022729"/>
    </source>
</evidence>
<organism evidence="11 12">
    <name type="scientific">Ophiostoma piceae (strain UAMH 11346)</name>
    <name type="common">Sap stain fungus</name>
    <dbReference type="NCBI Taxonomy" id="1262450"/>
    <lineage>
        <taxon>Eukaryota</taxon>
        <taxon>Fungi</taxon>
        <taxon>Dikarya</taxon>
        <taxon>Ascomycota</taxon>
        <taxon>Pezizomycotina</taxon>
        <taxon>Sordariomycetes</taxon>
        <taxon>Sordariomycetidae</taxon>
        <taxon>Ophiostomatales</taxon>
        <taxon>Ophiostomataceae</taxon>
        <taxon>Ophiostoma</taxon>
    </lineage>
</organism>
<evidence type="ECO:0000256" key="1">
    <source>
        <dbReference type="ARBA" id="ARBA00006249"/>
    </source>
</evidence>
<evidence type="ECO:0000313" key="12">
    <source>
        <dbReference type="Proteomes" id="UP000016923"/>
    </source>
</evidence>
<dbReference type="PANTHER" id="PTHR33938">
    <property type="entry name" value="FERULOYL ESTERASE B-RELATED"/>
    <property type="match status" value="1"/>
</dbReference>
<evidence type="ECO:0000256" key="3">
    <source>
        <dbReference type="ARBA" id="ARBA00022651"/>
    </source>
</evidence>
<comment type="catalytic activity">
    <reaction evidence="9">
        <text>feruloyl-polysaccharide + H2O = ferulate + polysaccharide.</text>
        <dbReference type="EC" id="3.1.1.73"/>
    </reaction>
</comment>
<proteinExistence type="inferred from homology"/>
<evidence type="ECO:0000256" key="9">
    <source>
        <dbReference type="ARBA" id="ARBA00034075"/>
    </source>
</evidence>
<dbReference type="eggNOG" id="ENOG502RUFX">
    <property type="taxonomic scope" value="Eukaryota"/>
</dbReference>
<dbReference type="HOGENOM" id="CLU_014819_4_1_1"/>
<keyword evidence="3" id="KW-0119">Carbohydrate metabolism</keyword>
<feature type="signal peptide" evidence="10">
    <location>
        <begin position="1"/>
        <end position="20"/>
    </location>
</feature>
<reference evidence="11 12" key="1">
    <citation type="journal article" date="2013" name="BMC Genomics">
        <title>The genome and transcriptome of the pine saprophyte Ophiostoma piceae, and a comparison with the bark beetle-associated pine pathogen Grosmannia clavigera.</title>
        <authorList>
            <person name="Haridas S."/>
            <person name="Wang Y."/>
            <person name="Lim L."/>
            <person name="Massoumi Alamouti S."/>
            <person name="Jackman S."/>
            <person name="Docking R."/>
            <person name="Robertson G."/>
            <person name="Birol I."/>
            <person name="Bohlmann J."/>
            <person name="Breuil C."/>
        </authorList>
    </citation>
    <scope>NUCLEOTIDE SEQUENCE [LARGE SCALE GENOMIC DNA]</scope>
    <source>
        <strain evidence="11 12">UAMH 11346</strain>
    </source>
</reference>
<dbReference type="InterPro" id="IPR029058">
    <property type="entry name" value="AB_hydrolase_fold"/>
</dbReference>
<dbReference type="GO" id="GO:0046872">
    <property type="term" value="F:metal ion binding"/>
    <property type="evidence" value="ECO:0007669"/>
    <property type="project" value="UniProtKB-KW"/>
</dbReference>
<dbReference type="OrthoDB" id="3039123at2759"/>
<keyword evidence="2" id="KW-0719">Serine esterase</keyword>
<dbReference type="GO" id="GO:0045493">
    <property type="term" value="P:xylan catabolic process"/>
    <property type="evidence" value="ECO:0007669"/>
    <property type="project" value="UniProtKB-KW"/>
</dbReference>
<keyword evidence="6 10" id="KW-0378">Hydrolase</keyword>